<comment type="caution">
    <text evidence="1">The sequence shown here is derived from an EMBL/GenBank/DDBJ whole genome shotgun (WGS) entry which is preliminary data.</text>
</comment>
<evidence type="ECO:0000313" key="2">
    <source>
        <dbReference type="Proteomes" id="UP000015531"/>
    </source>
</evidence>
<gene>
    <name evidence="1" type="ORF">RLDS_08180</name>
</gene>
<keyword evidence="2" id="KW-1185">Reference proteome</keyword>
<dbReference type="EMBL" id="ATDP01000076">
    <property type="protein sequence ID" value="EQB16449.1"/>
    <property type="molecule type" value="Genomic_DNA"/>
</dbReference>
<dbReference type="PATRIC" id="fig|1331060.3.peg.1553"/>
<protein>
    <recommendedName>
        <fullName evidence="3">PAS domain-containing protein</fullName>
    </recommendedName>
</protein>
<name>T0J3B8_9SPHN</name>
<dbReference type="Proteomes" id="UP000015531">
    <property type="component" value="Unassembled WGS sequence"/>
</dbReference>
<dbReference type="AlphaFoldDB" id="T0J3B8"/>
<evidence type="ECO:0000313" key="1">
    <source>
        <dbReference type="EMBL" id="EQB16449.1"/>
    </source>
</evidence>
<sequence>MQDKSGNERLWAGGFAPACVEDQPSSGIARLASVLERHLARRVVGAQPNAMAANAITANGSATGEPRGVNRLFFGRSAPDPMATPHGSPMEDDADALLSGEHEGAAELALLTDAFEAIGQGHEALQGLVDLTCTGMFIFDTDAHLVFANRYGERMLEGSSELQVGGGKLSASRPDNMMRISQLPALCPPERRAGACGRHDADRAIGRIALCHAARALPAGMQ</sequence>
<organism evidence="1 2">
    <name type="scientific">Sphingobium lactosutens DS20</name>
    <dbReference type="NCBI Taxonomy" id="1331060"/>
    <lineage>
        <taxon>Bacteria</taxon>
        <taxon>Pseudomonadati</taxon>
        <taxon>Pseudomonadota</taxon>
        <taxon>Alphaproteobacteria</taxon>
        <taxon>Sphingomonadales</taxon>
        <taxon>Sphingomonadaceae</taxon>
        <taxon>Sphingobium</taxon>
    </lineage>
</organism>
<reference evidence="1 2" key="1">
    <citation type="journal article" date="2013" name="Genome Announc.">
        <title>Draft Genome Sequence of Sphingobium lactosutens Strain DS20T, Isolated from a Hexachlorocyclohexane Dumpsite.</title>
        <authorList>
            <person name="Kumar R."/>
            <person name="Dwivedi V."/>
            <person name="Negi V."/>
            <person name="Khurana J.P."/>
            <person name="Lal R."/>
        </authorList>
    </citation>
    <scope>NUCLEOTIDE SEQUENCE [LARGE SCALE GENOMIC DNA]</scope>
    <source>
        <strain evidence="1 2">DS20</strain>
    </source>
</reference>
<dbReference type="RefSeq" id="WP_021225441.1">
    <property type="nucleotide sequence ID" value="NZ_ATDP01000076.1"/>
</dbReference>
<proteinExistence type="predicted"/>
<dbReference type="OrthoDB" id="7321545at2"/>
<evidence type="ECO:0008006" key="3">
    <source>
        <dbReference type="Google" id="ProtNLM"/>
    </source>
</evidence>
<accession>T0J3B8</accession>